<organism evidence="2 3">
    <name type="scientific">Aeromonas encheleia</name>
    <dbReference type="NCBI Taxonomy" id="73010"/>
    <lineage>
        <taxon>Bacteria</taxon>
        <taxon>Pseudomonadati</taxon>
        <taxon>Pseudomonadota</taxon>
        <taxon>Gammaproteobacteria</taxon>
        <taxon>Aeromonadales</taxon>
        <taxon>Aeromonadaceae</taxon>
        <taxon>Aeromonas</taxon>
    </lineage>
</organism>
<dbReference type="AlphaFoldDB" id="A0AAE9MF61"/>
<sequence length="218" mass="24047">MIKAHPTHVMLRAFAAGELPLPLTVGVSAHCELCADCGAWLHACEEELAARHLETPAPEEAMVPALDAMLAEILQQPLLPVVSAADPVPELRVAGREYPLPRALARYHEADWRHVGAIRQHRLPLVEQGARASLLHIEAGGRIPEHTHQGYELTLLLAGNIQDGEVRYQAGDFIWRDASHSHSPHTPDGCLCYTVLDAPVRFTRGLSRLLNGLRDRLY</sequence>
<evidence type="ECO:0000313" key="3">
    <source>
        <dbReference type="Proteomes" id="UP001056890"/>
    </source>
</evidence>
<evidence type="ECO:0000313" key="2">
    <source>
        <dbReference type="EMBL" id="USV57424.1"/>
    </source>
</evidence>
<reference evidence="2" key="1">
    <citation type="submission" date="2022-06" db="EMBL/GenBank/DDBJ databases">
        <title>Complete Genome of Aeromonas sp. Strain SOD01 Isolated from an Urban Freshwater Stream.</title>
        <authorList>
            <person name="Williams L.E."/>
            <person name="Brysgel T."/>
            <person name="Capestro E.M."/>
            <person name="Foltz G.V."/>
            <person name="Gardner A.E."/>
            <person name="Ingrassia J."/>
            <person name="Peterson E."/>
            <person name="Arruda J."/>
            <person name="Flaherty I."/>
            <person name="Hunt M."/>
            <person name="Pappas G."/>
            <person name="Ramsaran S."/>
            <person name="Rocha M."/>
        </authorList>
    </citation>
    <scope>NUCLEOTIDE SEQUENCE</scope>
    <source>
        <strain evidence="2">SOD01</strain>
    </source>
</reference>
<dbReference type="NCBIfam" id="TIGR02451">
    <property type="entry name" value="anti_sig_ChrR"/>
    <property type="match status" value="1"/>
</dbReference>
<dbReference type="Proteomes" id="UP001056890">
    <property type="component" value="Chromosome"/>
</dbReference>
<accession>A0AAE9MF61</accession>
<name>A0AAE9MF61_9GAMM</name>
<protein>
    <submittedName>
        <fullName evidence="2">ChrR family anti-sigma-E factor</fullName>
    </submittedName>
</protein>
<feature type="domain" description="ChrR-like cupin" evidence="1">
    <location>
        <begin position="103"/>
        <end position="196"/>
    </location>
</feature>
<dbReference type="InterPro" id="IPR025979">
    <property type="entry name" value="ChrR-like_cupin_dom"/>
</dbReference>
<dbReference type="InterPro" id="IPR012807">
    <property type="entry name" value="Anti-sigma_ChrR"/>
</dbReference>
<dbReference type="RefSeq" id="WP_252995216.1">
    <property type="nucleotide sequence ID" value="NZ_CP099717.1"/>
</dbReference>
<dbReference type="EMBL" id="CP099717">
    <property type="protein sequence ID" value="USV57424.1"/>
    <property type="molecule type" value="Genomic_DNA"/>
</dbReference>
<dbReference type="Pfam" id="PF12973">
    <property type="entry name" value="Cupin_7"/>
    <property type="match status" value="1"/>
</dbReference>
<gene>
    <name evidence="2" type="ORF">NHF51_19270</name>
</gene>
<dbReference type="InterPro" id="IPR011051">
    <property type="entry name" value="RmlC_Cupin_sf"/>
</dbReference>
<keyword evidence="3" id="KW-1185">Reference proteome</keyword>
<dbReference type="Gene3D" id="1.10.10.1320">
    <property type="entry name" value="Anti-sigma factor, zinc-finger domain"/>
    <property type="match status" value="1"/>
</dbReference>
<dbReference type="CDD" id="cd20301">
    <property type="entry name" value="cupin_ChrR"/>
    <property type="match status" value="1"/>
</dbReference>
<dbReference type="SUPFAM" id="SSF51182">
    <property type="entry name" value="RmlC-like cupins"/>
    <property type="match status" value="1"/>
</dbReference>
<dbReference type="Gene3D" id="2.60.120.10">
    <property type="entry name" value="Jelly Rolls"/>
    <property type="match status" value="1"/>
</dbReference>
<evidence type="ECO:0000259" key="1">
    <source>
        <dbReference type="Pfam" id="PF12973"/>
    </source>
</evidence>
<dbReference type="InterPro" id="IPR014710">
    <property type="entry name" value="RmlC-like_jellyroll"/>
</dbReference>
<dbReference type="InterPro" id="IPR041916">
    <property type="entry name" value="Anti_sigma_zinc_sf"/>
</dbReference>
<proteinExistence type="predicted"/>